<evidence type="ECO:0000313" key="1">
    <source>
        <dbReference type="EMBL" id="KAL2633984.1"/>
    </source>
</evidence>
<gene>
    <name evidence="1" type="ORF">R1flu_005463</name>
</gene>
<evidence type="ECO:0000313" key="2">
    <source>
        <dbReference type="Proteomes" id="UP001605036"/>
    </source>
</evidence>
<dbReference type="EMBL" id="JBHFFA010000003">
    <property type="protein sequence ID" value="KAL2633984.1"/>
    <property type="molecule type" value="Genomic_DNA"/>
</dbReference>
<protein>
    <submittedName>
        <fullName evidence="1">Uncharacterized protein</fullName>
    </submittedName>
</protein>
<feature type="non-terminal residue" evidence="1">
    <location>
        <position position="1"/>
    </location>
</feature>
<sequence>LKEPEVAKVRTSAGWPYPTVLNFLGLKLLWAKGSRSGRLAFLPSQPVWTSSIYWHFERPALST</sequence>
<comment type="caution">
    <text evidence="1">The sequence shown here is derived from an EMBL/GenBank/DDBJ whole genome shotgun (WGS) entry which is preliminary data.</text>
</comment>
<organism evidence="1 2">
    <name type="scientific">Riccia fluitans</name>
    <dbReference type="NCBI Taxonomy" id="41844"/>
    <lineage>
        <taxon>Eukaryota</taxon>
        <taxon>Viridiplantae</taxon>
        <taxon>Streptophyta</taxon>
        <taxon>Embryophyta</taxon>
        <taxon>Marchantiophyta</taxon>
        <taxon>Marchantiopsida</taxon>
        <taxon>Marchantiidae</taxon>
        <taxon>Marchantiales</taxon>
        <taxon>Ricciaceae</taxon>
        <taxon>Riccia</taxon>
    </lineage>
</organism>
<keyword evidence="2" id="KW-1185">Reference proteome</keyword>
<accession>A0ABD1YVZ9</accession>
<reference evidence="1 2" key="1">
    <citation type="submission" date="2024-09" db="EMBL/GenBank/DDBJ databases">
        <title>Chromosome-scale assembly of Riccia fluitans.</title>
        <authorList>
            <person name="Paukszto L."/>
            <person name="Sawicki J."/>
            <person name="Karawczyk K."/>
            <person name="Piernik-Szablinska J."/>
            <person name="Szczecinska M."/>
            <person name="Mazdziarz M."/>
        </authorList>
    </citation>
    <scope>NUCLEOTIDE SEQUENCE [LARGE SCALE GENOMIC DNA]</scope>
    <source>
        <strain evidence="1">Rf_01</strain>
        <tissue evidence="1">Aerial parts of the thallus</tissue>
    </source>
</reference>
<dbReference type="AlphaFoldDB" id="A0ABD1YVZ9"/>
<proteinExistence type="predicted"/>
<name>A0ABD1YVZ9_9MARC</name>
<feature type="non-terminal residue" evidence="1">
    <location>
        <position position="63"/>
    </location>
</feature>
<dbReference type="Proteomes" id="UP001605036">
    <property type="component" value="Unassembled WGS sequence"/>
</dbReference>